<dbReference type="AlphaFoldDB" id="A0AAV0SYV3"/>
<feature type="transmembrane region" description="Helical" evidence="5">
    <location>
        <begin position="149"/>
        <end position="167"/>
    </location>
</feature>
<dbReference type="GO" id="GO:0015095">
    <property type="term" value="F:magnesium ion transmembrane transporter activity"/>
    <property type="evidence" value="ECO:0007669"/>
    <property type="project" value="InterPro"/>
</dbReference>
<keyword evidence="4 5" id="KW-0472">Membrane</keyword>
<comment type="subcellular location">
    <subcellularLocation>
        <location evidence="1">Membrane</location>
        <topology evidence="1">Multi-pass membrane protein</topology>
    </subcellularLocation>
</comment>
<dbReference type="SUPFAM" id="SSF56024">
    <property type="entry name" value="Phospholipase D/nuclease"/>
    <property type="match status" value="2"/>
</dbReference>
<feature type="domain" description="PLD phosphodiesterase" evidence="6">
    <location>
        <begin position="745"/>
        <end position="772"/>
    </location>
</feature>
<evidence type="ECO:0000259" key="6">
    <source>
        <dbReference type="PROSITE" id="PS50035"/>
    </source>
</evidence>
<feature type="transmembrane region" description="Helical" evidence="5">
    <location>
        <begin position="321"/>
        <end position="340"/>
    </location>
</feature>
<evidence type="ECO:0000256" key="3">
    <source>
        <dbReference type="ARBA" id="ARBA00022989"/>
    </source>
</evidence>
<evidence type="ECO:0000256" key="1">
    <source>
        <dbReference type="ARBA" id="ARBA00004141"/>
    </source>
</evidence>
<feature type="transmembrane region" description="Helical" evidence="5">
    <location>
        <begin position="44"/>
        <end position="65"/>
    </location>
</feature>
<keyword evidence="3 5" id="KW-1133">Transmembrane helix</keyword>
<protein>
    <recommendedName>
        <fullName evidence="6">PLD phosphodiesterase domain-containing protein</fullName>
    </recommendedName>
</protein>
<evidence type="ECO:0000256" key="4">
    <source>
        <dbReference type="ARBA" id="ARBA00023136"/>
    </source>
</evidence>
<dbReference type="Proteomes" id="UP001162031">
    <property type="component" value="Unassembled WGS sequence"/>
</dbReference>
<feature type="transmembrane region" description="Helical" evidence="5">
    <location>
        <begin position="77"/>
        <end position="99"/>
    </location>
</feature>
<dbReference type="PANTHER" id="PTHR12570:SF9">
    <property type="entry name" value="MAGNESIUM TRANSPORTER NIPA8-RELATED"/>
    <property type="match status" value="1"/>
</dbReference>
<evidence type="ECO:0000313" key="7">
    <source>
        <dbReference type="EMBL" id="CAI5711075.1"/>
    </source>
</evidence>
<feature type="transmembrane region" description="Helical" evidence="5">
    <location>
        <begin position="352"/>
        <end position="371"/>
    </location>
</feature>
<evidence type="ECO:0000256" key="2">
    <source>
        <dbReference type="ARBA" id="ARBA00022692"/>
    </source>
</evidence>
<dbReference type="EMBL" id="CANTFL010000080">
    <property type="protein sequence ID" value="CAI5711075.1"/>
    <property type="molecule type" value="Genomic_DNA"/>
</dbReference>
<proteinExistence type="predicted"/>
<sequence>MRPPPATSERTPLLKNRCSRSNDTVHVAVSSVAPPARSAPLPRWFVVAASASVCVTLLWLVLLAIGPPVLREFDQSLYLYAGVFNSLLGSFLSASGYCCQKLAHVRVARHAALGTAPMQTVFQAGVLLLAMGTVSAISNLGILGQAVQAPFAALTLIYSAALGRCVLNESFGRFDLLSSALIVAGVALAVYAAQLAHVPHEAYTLESLGQLLTRDSGWPLGYTLGTLTYATVLLRRVQSAKLQRSSSGLLAFSSCAGIMAGFTSLATKSVVEVTKSAVEHQEWLVLVHPCFVLLVLAVPCALVPQLFFLNKGLEFFGTLKFIPLYQAFIILGNMGCGMVFYNEMASYSSTALTWFISGVLVTISGVGVLLVKVDDELSSGADARRLNAVRAVDQPMDELLDCRDSIKARFDTDFTFDQMKWATDGDKLTSDNLRVCRDFRECQEAIVELLVSARKSIFYSTFLCDFNQVLHTTKDEHKGSTFVSLVRDAVKRGVDVHVLYNPVRDYGTNSIADLRRILPREVHIACSVSDLGPSWFTRHLSNNSRYAFHHQKYICADEETIMVTGCDVNTEREGWLLKNHLGYYWHELSVIAHCTPEMVGWIRANHKPAQKKRYYDHFMESPPFPLVSGGWREENCMVNMIMSAKHSVQLESQIMISGGSLQHNRICPAIVARISQARRKGEPFHALILTNAAQKDEPSFLARTFCSLSIQWSLEQLEESALAYGLTLDELWQHLQVGCLEYDNVLVKVHSNILIVDGNYALRSSSNLADRSLSARPNDTELGLLFSGPRVNELQQDLLNMYLGTVGEQYSWSQVFERIRGSATKEPAGLIQPLKKKAYSPIFTWFLMNVFIYLSEGATGGRVKVTYETTVSGDNKHEVGT</sequence>
<accession>A0AAV0SYV3</accession>
<dbReference type="PROSITE" id="PS50035">
    <property type="entry name" value="PLD"/>
    <property type="match status" value="1"/>
</dbReference>
<evidence type="ECO:0000256" key="5">
    <source>
        <dbReference type="SAM" id="Phobius"/>
    </source>
</evidence>
<keyword evidence="2 5" id="KW-0812">Transmembrane</keyword>
<gene>
    <name evidence="7" type="ORF">HBR001_LOCUS588</name>
</gene>
<dbReference type="GO" id="GO:0016020">
    <property type="term" value="C:membrane"/>
    <property type="evidence" value="ECO:0007669"/>
    <property type="project" value="UniProtKB-SubCell"/>
</dbReference>
<feature type="transmembrane region" description="Helical" evidence="5">
    <location>
        <begin position="120"/>
        <end position="143"/>
    </location>
</feature>
<keyword evidence="8" id="KW-1185">Reference proteome</keyword>
<reference evidence="7" key="1">
    <citation type="submission" date="2022-12" db="EMBL/GenBank/DDBJ databases">
        <authorList>
            <person name="Webb A."/>
        </authorList>
    </citation>
    <scope>NUCLEOTIDE SEQUENCE</scope>
    <source>
        <strain evidence="7">Hp1</strain>
    </source>
</reference>
<dbReference type="InterPro" id="IPR001736">
    <property type="entry name" value="PLipase_D/transphosphatidylase"/>
</dbReference>
<comment type="caution">
    <text evidence="7">The sequence shown here is derived from an EMBL/GenBank/DDBJ whole genome shotgun (WGS) entry which is preliminary data.</text>
</comment>
<feature type="transmembrane region" description="Helical" evidence="5">
    <location>
        <begin position="174"/>
        <end position="196"/>
    </location>
</feature>
<dbReference type="Pfam" id="PF05653">
    <property type="entry name" value="Mg_trans_NIPA"/>
    <property type="match status" value="1"/>
</dbReference>
<name>A0AAV0SYV3_HYABA</name>
<dbReference type="Gene3D" id="3.30.870.10">
    <property type="entry name" value="Endonuclease Chain A"/>
    <property type="match status" value="2"/>
</dbReference>
<feature type="transmembrane region" description="Helical" evidence="5">
    <location>
        <begin position="246"/>
        <end position="266"/>
    </location>
</feature>
<dbReference type="GO" id="GO:0003824">
    <property type="term" value="F:catalytic activity"/>
    <property type="evidence" value="ECO:0007669"/>
    <property type="project" value="InterPro"/>
</dbReference>
<evidence type="ECO:0000313" key="8">
    <source>
        <dbReference type="Proteomes" id="UP001162031"/>
    </source>
</evidence>
<dbReference type="InterPro" id="IPR008521">
    <property type="entry name" value="Mg_trans_NIPA"/>
</dbReference>
<organism evidence="7 8">
    <name type="scientific">Hyaloperonospora brassicae</name>
    <name type="common">Brassica downy mildew</name>
    <name type="synonym">Peronospora brassicae</name>
    <dbReference type="NCBI Taxonomy" id="162125"/>
    <lineage>
        <taxon>Eukaryota</taxon>
        <taxon>Sar</taxon>
        <taxon>Stramenopiles</taxon>
        <taxon>Oomycota</taxon>
        <taxon>Peronosporomycetes</taxon>
        <taxon>Peronosporales</taxon>
        <taxon>Peronosporaceae</taxon>
        <taxon>Hyaloperonospora</taxon>
    </lineage>
</organism>
<dbReference type="PANTHER" id="PTHR12570">
    <property type="match status" value="1"/>
</dbReference>
<feature type="transmembrane region" description="Helical" evidence="5">
    <location>
        <begin position="286"/>
        <end position="309"/>
    </location>
</feature>